<protein>
    <submittedName>
        <fullName evidence="1">Uncharacterized protein</fullName>
    </submittedName>
</protein>
<sequence length="117" mass="13373">MKVLVLFEEIPETSLVMLIDMTPEEFTELSPAHGQYLGCYSTSDHKDAVSQALCKWNFAIHSIVYPEVPLSENDKEWLDECGVDYSWFNRFDGRLTQLKDMHTASKFDAFISTGLAM</sequence>
<reference evidence="1 2" key="1">
    <citation type="submission" date="2017-12" db="EMBL/GenBank/DDBJ databases">
        <title>Genomic characterization of T5-related Aeromonas hydrophila phages AhSzq-1 and AhSzw-1 and proposal to be two new species.</title>
        <authorList>
            <person name="Chen L."/>
            <person name="Yuan S."/>
            <person name="Ma Y."/>
        </authorList>
    </citation>
    <scope>NUCLEOTIDE SEQUENCE [LARGE SCALE GENOMIC DNA]</scope>
    <source>
        <strain evidence="1">Seawater</strain>
    </source>
</reference>
<name>A0A2R4ALQ4_9CAUD</name>
<gene>
    <name evidence="1" type="ORF">AhSzq1_78</name>
</gene>
<proteinExistence type="predicted"/>
<dbReference type="EMBL" id="MG676224">
    <property type="protein sequence ID" value="AVR75971.1"/>
    <property type="molecule type" value="Genomic_DNA"/>
</dbReference>
<accession>A0A2R4ALQ4</accession>
<evidence type="ECO:0000313" key="2">
    <source>
        <dbReference type="Proteomes" id="UP000244741"/>
    </source>
</evidence>
<dbReference type="Proteomes" id="UP000244741">
    <property type="component" value="Segment"/>
</dbReference>
<keyword evidence="2" id="KW-1185">Reference proteome</keyword>
<evidence type="ECO:0000313" key="1">
    <source>
        <dbReference type="EMBL" id="AVR75971.1"/>
    </source>
</evidence>
<organism evidence="1 2">
    <name type="scientific">Aeromonas phage AhSzq-1</name>
    <dbReference type="NCBI Taxonomy" id="2138298"/>
    <lineage>
        <taxon>Viruses</taxon>
        <taxon>Duplodnaviria</taxon>
        <taxon>Heunggongvirae</taxon>
        <taxon>Uroviricota</taxon>
        <taxon>Caudoviricetes</taxon>
        <taxon>Demerecviridae</taxon>
        <taxon>Shenzhenvirus</taxon>
        <taxon>Shenzhenvirus AhSzq1</taxon>
    </lineage>
</organism>